<evidence type="ECO:0000256" key="1">
    <source>
        <dbReference type="ARBA" id="ARBA00022741"/>
    </source>
</evidence>
<evidence type="ECO:0000256" key="3">
    <source>
        <dbReference type="SAM" id="MobiDB-lite"/>
    </source>
</evidence>
<dbReference type="Pfam" id="PF02212">
    <property type="entry name" value="GED"/>
    <property type="match status" value="1"/>
</dbReference>
<dbReference type="GO" id="GO:0008017">
    <property type="term" value="F:microtubule binding"/>
    <property type="evidence" value="ECO:0007669"/>
    <property type="project" value="TreeGrafter"/>
</dbReference>
<evidence type="ECO:0000259" key="4">
    <source>
        <dbReference type="PROSITE" id="PS51388"/>
    </source>
</evidence>
<organism evidence="6 7">
    <name type="scientific">Aaosphaeria arxii CBS 175.79</name>
    <dbReference type="NCBI Taxonomy" id="1450172"/>
    <lineage>
        <taxon>Eukaryota</taxon>
        <taxon>Fungi</taxon>
        <taxon>Dikarya</taxon>
        <taxon>Ascomycota</taxon>
        <taxon>Pezizomycotina</taxon>
        <taxon>Dothideomycetes</taxon>
        <taxon>Pleosporomycetidae</taxon>
        <taxon>Pleosporales</taxon>
        <taxon>Pleosporales incertae sedis</taxon>
        <taxon>Aaosphaeria</taxon>
    </lineage>
</organism>
<keyword evidence="2" id="KW-0342">GTP-binding</keyword>
<dbReference type="Gene3D" id="1.20.120.1240">
    <property type="entry name" value="Dynamin, middle domain"/>
    <property type="match status" value="1"/>
</dbReference>
<dbReference type="InterPro" id="IPR003130">
    <property type="entry name" value="GED"/>
</dbReference>
<dbReference type="PANTHER" id="PTHR11566:SF131">
    <property type="entry name" value="GTPASE, PUTATIVE (AFU_ORTHOLOGUE AFUA_6G07630)-RELATED"/>
    <property type="match status" value="1"/>
</dbReference>
<dbReference type="InterPro" id="IPR000375">
    <property type="entry name" value="Dynamin_stalk"/>
</dbReference>
<dbReference type="Gene3D" id="3.40.50.300">
    <property type="entry name" value="P-loop containing nucleotide triphosphate hydrolases"/>
    <property type="match status" value="1"/>
</dbReference>
<accession>A0A6A5X9H3</accession>
<dbReference type="GO" id="GO:0005525">
    <property type="term" value="F:GTP binding"/>
    <property type="evidence" value="ECO:0007669"/>
    <property type="project" value="InterPro"/>
</dbReference>
<dbReference type="GO" id="GO:0031623">
    <property type="term" value="P:receptor internalization"/>
    <property type="evidence" value="ECO:0007669"/>
    <property type="project" value="TreeGrafter"/>
</dbReference>
<dbReference type="Pfam" id="PF01031">
    <property type="entry name" value="Dynamin_M"/>
    <property type="match status" value="1"/>
</dbReference>
<feature type="compositionally biased region" description="Acidic residues" evidence="3">
    <location>
        <begin position="460"/>
        <end position="470"/>
    </location>
</feature>
<feature type="domain" description="Dynamin-type G" evidence="5">
    <location>
        <begin position="20"/>
        <end position="352"/>
    </location>
</feature>
<dbReference type="RefSeq" id="XP_033377898.1">
    <property type="nucleotide sequence ID" value="XM_033530668.1"/>
</dbReference>
<dbReference type="PROSITE" id="PS51388">
    <property type="entry name" value="GED"/>
    <property type="match status" value="1"/>
</dbReference>
<dbReference type="InterPro" id="IPR027417">
    <property type="entry name" value="P-loop_NTPase"/>
</dbReference>
<feature type="compositionally biased region" description="Polar residues" evidence="3">
    <location>
        <begin position="482"/>
        <end position="508"/>
    </location>
</feature>
<feature type="region of interest" description="Disordered" evidence="3">
    <location>
        <begin position="453"/>
        <end position="526"/>
    </location>
</feature>
<evidence type="ECO:0000313" key="6">
    <source>
        <dbReference type="EMBL" id="KAF2009559.1"/>
    </source>
</evidence>
<evidence type="ECO:0000259" key="5">
    <source>
        <dbReference type="PROSITE" id="PS51718"/>
    </source>
</evidence>
<dbReference type="PANTHER" id="PTHR11566">
    <property type="entry name" value="DYNAMIN"/>
    <property type="match status" value="1"/>
</dbReference>
<dbReference type="GO" id="GO:0005737">
    <property type="term" value="C:cytoplasm"/>
    <property type="evidence" value="ECO:0007669"/>
    <property type="project" value="TreeGrafter"/>
</dbReference>
<keyword evidence="7" id="KW-1185">Reference proteome</keyword>
<reference evidence="6" key="1">
    <citation type="journal article" date="2020" name="Stud. Mycol.">
        <title>101 Dothideomycetes genomes: a test case for predicting lifestyles and emergence of pathogens.</title>
        <authorList>
            <person name="Haridas S."/>
            <person name="Albert R."/>
            <person name="Binder M."/>
            <person name="Bloem J."/>
            <person name="Labutti K."/>
            <person name="Salamov A."/>
            <person name="Andreopoulos B."/>
            <person name="Baker S."/>
            <person name="Barry K."/>
            <person name="Bills G."/>
            <person name="Bluhm B."/>
            <person name="Cannon C."/>
            <person name="Castanera R."/>
            <person name="Culley D."/>
            <person name="Daum C."/>
            <person name="Ezra D."/>
            <person name="Gonzalez J."/>
            <person name="Henrissat B."/>
            <person name="Kuo A."/>
            <person name="Liang C."/>
            <person name="Lipzen A."/>
            <person name="Lutzoni F."/>
            <person name="Magnuson J."/>
            <person name="Mondo S."/>
            <person name="Nolan M."/>
            <person name="Ohm R."/>
            <person name="Pangilinan J."/>
            <person name="Park H.-J."/>
            <person name="Ramirez L."/>
            <person name="Alfaro M."/>
            <person name="Sun H."/>
            <person name="Tritt A."/>
            <person name="Yoshinaga Y."/>
            <person name="Zwiers L.-H."/>
            <person name="Turgeon B."/>
            <person name="Goodwin S."/>
            <person name="Spatafora J."/>
            <person name="Crous P."/>
            <person name="Grigoriev I."/>
        </authorList>
    </citation>
    <scope>NUCLEOTIDE SEQUENCE</scope>
    <source>
        <strain evidence="6">CBS 175.79</strain>
    </source>
</reference>
<dbReference type="Proteomes" id="UP000799778">
    <property type="component" value="Unassembled WGS sequence"/>
</dbReference>
<dbReference type="InterPro" id="IPR030381">
    <property type="entry name" value="G_DYNAMIN_dom"/>
</dbReference>
<dbReference type="GO" id="GO:0005874">
    <property type="term" value="C:microtubule"/>
    <property type="evidence" value="ECO:0007669"/>
    <property type="project" value="TreeGrafter"/>
</dbReference>
<proteinExistence type="predicted"/>
<evidence type="ECO:0008006" key="8">
    <source>
        <dbReference type="Google" id="ProtNLM"/>
    </source>
</evidence>
<dbReference type="InterPro" id="IPR001401">
    <property type="entry name" value="Dynamin_GTPase"/>
</dbReference>
<protein>
    <recommendedName>
        <fullName evidence="8">P-loop containing nucleoside triphosphate hydrolase protein</fullName>
    </recommendedName>
</protein>
<dbReference type="SUPFAM" id="SSF52540">
    <property type="entry name" value="P-loop containing nucleoside triphosphate hydrolases"/>
    <property type="match status" value="1"/>
</dbReference>
<evidence type="ECO:0000256" key="2">
    <source>
        <dbReference type="ARBA" id="ARBA00023134"/>
    </source>
</evidence>
<dbReference type="AlphaFoldDB" id="A0A6A5X9H3"/>
<dbReference type="CDD" id="cd08771">
    <property type="entry name" value="DLP_1"/>
    <property type="match status" value="1"/>
</dbReference>
<gene>
    <name evidence="6" type="ORF">BU24DRAFT_444935</name>
</gene>
<name>A0A6A5X9H3_9PLEO</name>
<dbReference type="PRINTS" id="PR00195">
    <property type="entry name" value="DYNAMIN"/>
</dbReference>
<dbReference type="GeneID" id="54288065"/>
<sequence>MNDVISAIAKLDSLGLAKFDIPLPKCVVLGEQSTGKSSVIEAISGIKTPRSTDTCTRCPLFIKMNPGNHQTNPENQQTWTAQVKLRINCEFIPGRTPRGQPIRRYTWKPLLAPREEDFAITNDYKELEDLIARAQLALLNPSTDTRKFVPSANWLRERDTNVGVSREAEFSPNLVCIEITAPGLPALSFYDLPGVIGQTEDSSHEFLVKFVHDLVTDYVKDPESLILVTCSLANDMANSSMTQIANRNKAIHRCVGVLTKPDLPGGSSQATISKVLSGQAYRLGHGYFVVKNLSQDDIEKGVSHADARLQEEEFFSANEPWLSSEYQDRFGTLRLQSFLSKELAAQSLRALPEIDGKIANCLKDIDNELEKIPETPTSFNAVHAVSDKVRKFSDDVRKELEGDFEHAAWHKLWKELCTEFADCLTDLKPVLKTVGRLDQGILRYQQAGKSVDDSIVIGDSDQEEDCDEESGSVSPKKRKLDSSSQPVTPSKSLLENSSTSASQMSTPATGIPRARKAKTNNTKRPVNPLRTVYDLDEVVRSLSEYSTTRMPGHIDPKIIERMIVRTLDHWDSPLKMFFNVLDRLLRERITAIFNRHFEQWDQSLVYAIGLDVINTTIQFNIDEQCNYLARDCLADERDGPHIISNEVHQFFHKKVLDTYTSARQQQREKMYQAEFDALFGRKMPAAEQEKAKIAARQEPYKVEIEAVAMITSYYMMASCRFVDSVCMRVQSKFFKFLKTQLHDEMISQMGILGDQGQQEAVRILEQPNDVQAKRNDLLNKKTLLLEGQQLLEDLRKKHGVHPTANGVGYDGNGTMGSFPEAPLSPSGMNGVTYGQ</sequence>
<dbReference type="OrthoDB" id="5061070at2759"/>
<dbReference type="EMBL" id="ML978078">
    <property type="protein sequence ID" value="KAF2009559.1"/>
    <property type="molecule type" value="Genomic_DNA"/>
</dbReference>
<dbReference type="SMART" id="SM00053">
    <property type="entry name" value="DYNc"/>
    <property type="match status" value="1"/>
</dbReference>
<dbReference type="PROSITE" id="PS51718">
    <property type="entry name" value="G_DYNAMIN_2"/>
    <property type="match status" value="1"/>
</dbReference>
<feature type="domain" description="GED" evidence="4">
    <location>
        <begin position="703"/>
        <end position="799"/>
    </location>
</feature>
<dbReference type="InterPro" id="IPR020850">
    <property type="entry name" value="GED_dom"/>
</dbReference>
<keyword evidence="1" id="KW-0547">Nucleotide-binding</keyword>
<dbReference type="InterPro" id="IPR022812">
    <property type="entry name" value="Dynamin"/>
</dbReference>
<dbReference type="GO" id="GO:0005886">
    <property type="term" value="C:plasma membrane"/>
    <property type="evidence" value="ECO:0007669"/>
    <property type="project" value="TreeGrafter"/>
</dbReference>
<dbReference type="Pfam" id="PF00350">
    <property type="entry name" value="Dynamin_N"/>
    <property type="match status" value="1"/>
</dbReference>
<evidence type="ECO:0000313" key="7">
    <source>
        <dbReference type="Proteomes" id="UP000799778"/>
    </source>
</evidence>
<dbReference type="GO" id="GO:0003924">
    <property type="term" value="F:GTPase activity"/>
    <property type="evidence" value="ECO:0007669"/>
    <property type="project" value="InterPro"/>
</dbReference>
<dbReference type="InterPro" id="IPR045063">
    <property type="entry name" value="Dynamin_N"/>
</dbReference>